<dbReference type="SUPFAM" id="SSF51219">
    <property type="entry name" value="TRAP-like"/>
    <property type="match status" value="1"/>
</dbReference>
<evidence type="ECO:0008006" key="3">
    <source>
        <dbReference type="Google" id="ProtNLM"/>
    </source>
</evidence>
<dbReference type="STRING" id="1077974.GOEFS_093_00210"/>
<sequence length="225" mass="23563">MFGVKWRPTSNYSCEGFHFMQLVSKTKRVVEAHLNNSSIRALSGSMIAFEGQVSFKSAGFGGGDGLLAGIKQKATGEGLSLMECTGSGIVYLAQDAANVTVVDLTGETLQVESQQLLALTPNLSTNITFAGVRGGMSGQGLFTTTVTGQGQVALLSKGGPLIHLEVSPQFPLVVDPDAFVCARGQLSQSFVTDVSWRSAIGQGGGEAFSLRWDGTGVVSIQPAER</sequence>
<reference evidence="1 2" key="1">
    <citation type="submission" date="2011-12" db="EMBL/GenBank/DDBJ databases">
        <title>Whole genome shotgun sequence of Gordonia effusa NBRC 100432.</title>
        <authorList>
            <person name="Yoshida I."/>
            <person name="Takarada H."/>
            <person name="Hosoyama A."/>
            <person name="Tsuchikane K."/>
            <person name="Katsumata H."/>
            <person name="Yamazaki S."/>
            <person name="Fujita N."/>
        </authorList>
    </citation>
    <scope>NUCLEOTIDE SEQUENCE [LARGE SCALE GENOMIC DNA]</scope>
    <source>
        <strain evidence="1 2">NBRC 100432</strain>
    </source>
</reference>
<dbReference type="PANTHER" id="PTHR38074:SF1">
    <property type="entry name" value="ALTERED INHERITANCE OF MITOCHONDRIA PROTEIN 24, MITOCHONDRIAL"/>
    <property type="match status" value="1"/>
</dbReference>
<dbReference type="InterPro" id="IPR036983">
    <property type="entry name" value="AIM24_sf"/>
</dbReference>
<dbReference type="InterPro" id="IPR002838">
    <property type="entry name" value="AIM24"/>
</dbReference>
<dbReference type="InterPro" id="IPR016031">
    <property type="entry name" value="Trp_RNA-bd_attenuator-like_dom"/>
</dbReference>
<evidence type="ECO:0000313" key="1">
    <source>
        <dbReference type="EMBL" id="GAB19692.1"/>
    </source>
</evidence>
<dbReference type="AlphaFoldDB" id="H0R3P1"/>
<dbReference type="eggNOG" id="COG2013">
    <property type="taxonomic scope" value="Bacteria"/>
</dbReference>
<dbReference type="Proteomes" id="UP000035034">
    <property type="component" value="Unassembled WGS sequence"/>
</dbReference>
<dbReference type="Gene3D" id="3.60.160.10">
    <property type="entry name" value="Mitochondrial biogenesis AIM24"/>
    <property type="match status" value="1"/>
</dbReference>
<comment type="caution">
    <text evidence="1">The sequence shown here is derived from an EMBL/GenBank/DDBJ whole genome shotgun (WGS) entry which is preliminary data.</text>
</comment>
<keyword evidence="2" id="KW-1185">Reference proteome</keyword>
<organism evidence="1 2">
    <name type="scientific">Gordonia effusa NBRC 100432</name>
    <dbReference type="NCBI Taxonomy" id="1077974"/>
    <lineage>
        <taxon>Bacteria</taxon>
        <taxon>Bacillati</taxon>
        <taxon>Actinomycetota</taxon>
        <taxon>Actinomycetes</taxon>
        <taxon>Mycobacteriales</taxon>
        <taxon>Gordoniaceae</taxon>
        <taxon>Gordonia</taxon>
    </lineage>
</organism>
<proteinExistence type="predicted"/>
<dbReference type="EMBL" id="BAEH01000093">
    <property type="protein sequence ID" value="GAB19692.1"/>
    <property type="molecule type" value="Genomic_DNA"/>
</dbReference>
<protein>
    <recommendedName>
        <fullName evidence="3">AIM24 family protein</fullName>
    </recommendedName>
</protein>
<dbReference type="Pfam" id="PF01987">
    <property type="entry name" value="AIM24"/>
    <property type="match status" value="1"/>
</dbReference>
<name>H0R3P1_9ACTN</name>
<gene>
    <name evidence="1" type="ORF">GOEFS_093_00210</name>
</gene>
<accession>H0R3P1</accession>
<dbReference type="PANTHER" id="PTHR38074">
    <property type="entry name" value="ALTERED INHERITANCE OF MITOCHONDRIA PROTEIN 24, MITOCHONDRIAL"/>
    <property type="match status" value="1"/>
</dbReference>
<evidence type="ECO:0000313" key="2">
    <source>
        <dbReference type="Proteomes" id="UP000035034"/>
    </source>
</evidence>